<organism evidence="2 3">
    <name type="scientific">Lichtheimia ornata</name>
    <dbReference type="NCBI Taxonomy" id="688661"/>
    <lineage>
        <taxon>Eukaryota</taxon>
        <taxon>Fungi</taxon>
        <taxon>Fungi incertae sedis</taxon>
        <taxon>Mucoromycota</taxon>
        <taxon>Mucoromycotina</taxon>
        <taxon>Mucoromycetes</taxon>
        <taxon>Mucorales</taxon>
        <taxon>Lichtheimiaceae</taxon>
        <taxon>Lichtheimia</taxon>
    </lineage>
</organism>
<evidence type="ECO:0000313" key="3">
    <source>
        <dbReference type="Proteomes" id="UP001234581"/>
    </source>
</evidence>
<keyword evidence="3" id="KW-1185">Reference proteome</keyword>
<proteinExistence type="predicted"/>
<dbReference type="RefSeq" id="XP_058341587.1">
    <property type="nucleotide sequence ID" value="XM_058487536.1"/>
</dbReference>
<accession>A0AAD7XTQ1</accession>
<feature type="region of interest" description="Disordered" evidence="1">
    <location>
        <begin position="1"/>
        <end position="46"/>
    </location>
</feature>
<evidence type="ECO:0000256" key="1">
    <source>
        <dbReference type="SAM" id="MobiDB-lite"/>
    </source>
</evidence>
<gene>
    <name evidence="2" type="ORF">O0I10_007520</name>
</gene>
<sequence>MSFAHPNKSPDKESGTRPISQRPSYAAATRAPSSIRESLKTPKDRKLATHSNVWKVGGSPASCPSLFFDFTSRPESRSSLLRFVNTSIPKNVGACLHSDHSRRIVELFIPV</sequence>
<reference evidence="2 3" key="1">
    <citation type="submission" date="2023-03" db="EMBL/GenBank/DDBJ databases">
        <title>Genome sequence of Lichtheimia ornata CBS 291.66.</title>
        <authorList>
            <person name="Mohabir J.T."/>
            <person name="Shea T.P."/>
            <person name="Kurbessoian T."/>
            <person name="Berby B."/>
            <person name="Fontaine J."/>
            <person name="Livny J."/>
            <person name="Gnirke A."/>
            <person name="Stajich J.E."/>
            <person name="Cuomo C.A."/>
        </authorList>
    </citation>
    <scope>NUCLEOTIDE SEQUENCE [LARGE SCALE GENOMIC DNA]</scope>
    <source>
        <strain evidence="2">CBS 291.66</strain>
    </source>
</reference>
<dbReference type="AlphaFoldDB" id="A0AAD7XTQ1"/>
<dbReference type="EMBL" id="JARTCD010000037">
    <property type="protein sequence ID" value="KAJ8656674.1"/>
    <property type="molecule type" value="Genomic_DNA"/>
</dbReference>
<dbReference type="GeneID" id="83214929"/>
<protein>
    <submittedName>
        <fullName evidence="2">Uncharacterized protein</fullName>
    </submittedName>
</protein>
<comment type="caution">
    <text evidence="2">The sequence shown here is derived from an EMBL/GenBank/DDBJ whole genome shotgun (WGS) entry which is preliminary data.</text>
</comment>
<evidence type="ECO:0000313" key="2">
    <source>
        <dbReference type="EMBL" id="KAJ8656674.1"/>
    </source>
</evidence>
<feature type="compositionally biased region" description="Basic and acidic residues" evidence="1">
    <location>
        <begin position="37"/>
        <end position="46"/>
    </location>
</feature>
<name>A0AAD7XTQ1_9FUNG</name>
<dbReference type="Proteomes" id="UP001234581">
    <property type="component" value="Unassembled WGS sequence"/>
</dbReference>